<dbReference type="AlphaFoldDB" id="A0A8H7XVJ5"/>
<sequence>MMMYRVPATCCCTSRRCMEAPRSDIQTTPCFASESHPYAIDLVMLRMLRHHVSRSRKLPIIPAPLSFHPTRYNEPRQHATLRTRTNFHDQPVFIKYVSRPHTHFAPTQHVTVRRAGTLLRCNVQTSGELERQEGPSPPGADTVSYVLVTFALPRCCTR</sequence>
<dbReference type="EMBL" id="JAFIQS010000008">
    <property type="protein sequence ID" value="KAG5166789.1"/>
    <property type="molecule type" value="Genomic_DNA"/>
</dbReference>
<evidence type="ECO:0000313" key="1">
    <source>
        <dbReference type="EMBL" id="KAG5166786.1"/>
    </source>
</evidence>
<organism evidence="1">
    <name type="scientific">Psilocybe cubensis</name>
    <name type="common">Psychedelic mushroom</name>
    <name type="synonym">Stropharia cubensis</name>
    <dbReference type="NCBI Taxonomy" id="181762"/>
    <lineage>
        <taxon>Eukaryota</taxon>
        <taxon>Fungi</taxon>
        <taxon>Dikarya</taxon>
        <taxon>Basidiomycota</taxon>
        <taxon>Agaricomycotina</taxon>
        <taxon>Agaricomycetes</taxon>
        <taxon>Agaricomycetidae</taxon>
        <taxon>Agaricales</taxon>
        <taxon>Agaricineae</taxon>
        <taxon>Strophariaceae</taxon>
        <taxon>Psilocybe</taxon>
    </lineage>
</organism>
<accession>A0A8H7XVJ5</accession>
<gene>
    <name evidence="1" type="ORF">JR316_008876</name>
    <name evidence="2" type="ORF">JR316_008879</name>
</gene>
<name>A0A8H7XVJ5_PSICU</name>
<comment type="caution">
    <text evidence="1">The sequence shown here is derived from an EMBL/GenBank/DDBJ whole genome shotgun (WGS) entry which is preliminary data.</text>
</comment>
<reference evidence="1" key="1">
    <citation type="submission" date="2021-02" db="EMBL/GenBank/DDBJ databases">
        <title>Psilocybe cubensis genome.</title>
        <authorList>
            <person name="Mckernan K.J."/>
            <person name="Crawford S."/>
            <person name="Trippe A."/>
            <person name="Kane L.T."/>
            <person name="Mclaughlin S."/>
        </authorList>
    </citation>
    <scope>NUCLEOTIDE SEQUENCE [LARGE SCALE GENOMIC DNA]</scope>
    <source>
        <strain evidence="1">MGC-MH-2018</strain>
    </source>
</reference>
<proteinExistence type="predicted"/>
<evidence type="ECO:0000313" key="2">
    <source>
        <dbReference type="EMBL" id="KAG5166789.1"/>
    </source>
</evidence>
<protein>
    <submittedName>
        <fullName evidence="1">Uncharacterized protein</fullName>
    </submittedName>
</protein>
<dbReference type="EMBL" id="JAFIQS010000008">
    <property type="protein sequence ID" value="KAG5166786.1"/>
    <property type="molecule type" value="Genomic_DNA"/>
</dbReference>